<evidence type="ECO:0000256" key="1">
    <source>
        <dbReference type="ARBA" id="ARBA00004651"/>
    </source>
</evidence>
<dbReference type="EMBL" id="JAGYPF010000003">
    <property type="protein sequence ID" value="MBS4213827.1"/>
    <property type="molecule type" value="Genomic_DNA"/>
</dbReference>
<dbReference type="GO" id="GO:0005886">
    <property type="term" value="C:plasma membrane"/>
    <property type="evidence" value="ECO:0007669"/>
    <property type="project" value="UniProtKB-SubCell"/>
</dbReference>
<keyword evidence="3 6" id="KW-0812">Transmembrane</keyword>
<dbReference type="PANTHER" id="PTHR23513">
    <property type="entry name" value="INTEGRAL MEMBRANE EFFLUX PROTEIN-RELATED"/>
    <property type="match status" value="1"/>
</dbReference>
<dbReference type="Gene3D" id="1.20.1250.20">
    <property type="entry name" value="MFS general substrate transporter like domains"/>
    <property type="match status" value="2"/>
</dbReference>
<keyword evidence="8" id="KW-1185">Reference proteome</keyword>
<dbReference type="Proteomes" id="UP000679749">
    <property type="component" value="Unassembled WGS sequence"/>
</dbReference>
<dbReference type="GO" id="GO:0022857">
    <property type="term" value="F:transmembrane transporter activity"/>
    <property type="evidence" value="ECO:0007669"/>
    <property type="project" value="InterPro"/>
</dbReference>
<organism evidence="7 8">
    <name type="scientific">Neobacillus rhizophilus</name>
    <dbReference type="NCBI Taxonomy" id="2833579"/>
    <lineage>
        <taxon>Bacteria</taxon>
        <taxon>Bacillati</taxon>
        <taxon>Bacillota</taxon>
        <taxon>Bacilli</taxon>
        <taxon>Bacillales</taxon>
        <taxon>Bacillaceae</taxon>
        <taxon>Neobacillus</taxon>
    </lineage>
</organism>
<keyword evidence="5 6" id="KW-0472">Membrane</keyword>
<evidence type="ECO:0000256" key="4">
    <source>
        <dbReference type="ARBA" id="ARBA00022989"/>
    </source>
</evidence>
<comment type="caution">
    <text evidence="7">The sequence shown here is derived from an EMBL/GenBank/DDBJ whole genome shotgun (WGS) entry which is preliminary data.</text>
</comment>
<keyword evidence="4 6" id="KW-1133">Transmembrane helix</keyword>
<dbReference type="InterPro" id="IPR036259">
    <property type="entry name" value="MFS_trans_sf"/>
</dbReference>
<evidence type="ECO:0000256" key="3">
    <source>
        <dbReference type="ARBA" id="ARBA00022692"/>
    </source>
</evidence>
<evidence type="ECO:0000256" key="5">
    <source>
        <dbReference type="ARBA" id="ARBA00023136"/>
    </source>
</evidence>
<feature type="transmembrane region" description="Helical" evidence="6">
    <location>
        <begin position="340"/>
        <end position="362"/>
    </location>
</feature>
<feature type="transmembrane region" description="Helical" evidence="6">
    <location>
        <begin position="165"/>
        <end position="183"/>
    </location>
</feature>
<proteinExistence type="predicted"/>
<protein>
    <submittedName>
        <fullName evidence="7">MFS transporter</fullName>
    </submittedName>
</protein>
<evidence type="ECO:0000256" key="6">
    <source>
        <dbReference type="SAM" id="Phobius"/>
    </source>
</evidence>
<evidence type="ECO:0000256" key="2">
    <source>
        <dbReference type="ARBA" id="ARBA00022475"/>
    </source>
</evidence>
<evidence type="ECO:0000313" key="8">
    <source>
        <dbReference type="Proteomes" id="UP000679749"/>
    </source>
</evidence>
<feature type="transmembrane region" description="Helical" evidence="6">
    <location>
        <begin position="221"/>
        <end position="243"/>
    </location>
</feature>
<dbReference type="RefSeq" id="WP_213118345.1">
    <property type="nucleotide sequence ID" value="NZ_JAGYPF010000003.1"/>
</dbReference>
<feature type="transmembrane region" description="Helical" evidence="6">
    <location>
        <begin position="39"/>
        <end position="60"/>
    </location>
</feature>
<feature type="transmembrane region" description="Helical" evidence="6">
    <location>
        <begin position="303"/>
        <end position="319"/>
    </location>
</feature>
<dbReference type="SUPFAM" id="SSF103473">
    <property type="entry name" value="MFS general substrate transporter"/>
    <property type="match status" value="1"/>
</dbReference>
<dbReference type="PANTHER" id="PTHR23513:SF19">
    <property type="entry name" value="MAJOR FACILITATOR SUPERFAMILY (MFS) PROFILE DOMAIN-CONTAINING PROTEIN"/>
    <property type="match status" value="1"/>
</dbReference>
<comment type="subcellular location">
    <subcellularLocation>
        <location evidence="1">Cell membrane</location>
        <topology evidence="1">Multi-pass membrane protein</topology>
    </subcellularLocation>
</comment>
<dbReference type="Pfam" id="PF07690">
    <property type="entry name" value="MFS_1"/>
    <property type="match status" value="2"/>
</dbReference>
<sequence>MKNNRNFLYLMLGQSLANIGDVLYIVAVISVIYDATNSAAASAFVPFTITSSMFISGTFTPIFIERFPLKQLLTWSQAAKTVLMFGLGAMLTLEQNLYLIFIVIAVIALFDGCANPVRQALVPYYAAEERLLKANGIAETITQSIQIGTWLIGSLLLMVFTPIQLIWLVAALFVISSLLLCLLEKVEHRSKKQGNTWSKLTKGWQTIKVTPVLKILVKMEFLETIAGSVWIAAILLVYVKQVLHVGEQWWGFINSAYFIGLVVGSLLCVRFSTFVDGNRNRFIVFGVFSTCLLTMLFGLTSLPLIALVLSGLIGFFGQLKNIPQQTVLQTSVPKEQLATVYAAIGTISTGVFGVSSLIMGLVSDYFGVQSVFLLSGALLLGVGMLAYKKR</sequence>
<dbReference type="CDD" id="cd06173">
    <property type="entry name" value="MFS_MefA_like"/>
    <property type="match status" value="1"/>
</dbReference>
<accession>A0A942U7A3</accession>
<gene>
    <name evidence="7" type="ORF">KHA99_15325</name>
</gene>
<feature type="transmembrane region" description="Helical" evidence="6">
    <location>
        <begin position="249"/>
        <end position="269"/>
    </location>
</feature>
<feature type="transmembrane region" description="Helical" evidence="6">
    <location>
        <begin position="368"/>
        <end position="387"/>
    </location>
</feature>
<feature type="transmembrane region" description="Helical" evidence="6">
    <location>
        <begin position="7"/>
        <end position="33"/>
    </location>
</feature>
<evidence type="ECO:0000313" key="7">
    <source>
        <dbReference type="EMBL" id="MBS4213827.1"/>
    </source>
</evidence>
<keyword evidence="2" id="KW-1003">Cell membrane</keyword>
<reference evidence="7" key="1">
    <citation type="submission" date="2021-05" db="EMBL/GenBank/DDBJ databases">
        <title>Novel Bacillus species.</title>
        <authorList>
            <person name="Liu G."/>
        </authorList>
    </citation>
    <scope>NUCLEOTIDE SEQUENCE</scope>
    <source>
        <strain evidence="7">FJAT-49825</strain>
    </source>
</reference>
<dbReference type="InterPro" id="IPR011701">
    <property type="entry name" value="MFS"/>
</dbReference>
<dbReference type="AlphaFoldDB" id="A0A942U7A3"/>
<name>A0A942U7A3_9BACI</name>